<evidence type="ECO:0000313" key="3">
    <source>
        <dbReference type="Proteomes" id="UP000075591"/>
    </source>
</evidence>
<reference evidence="2 4" key="2">
    <citation type="submission" date="2020-12" db="EMBL/GenBank/DDBJ databases">
        <title>Genome assembly for a thermostable protease producing Bacillus cereus MAKP1 strain isolated from chicken gut.</title>
        <authorList>
            <person name="Malaviya A."/>
        </authorList>
    </citation>
    <scope>NUCLEOTIDE SEQUENCE [LARGE SCALE GENOMIC DNA]</scope>
    <source>
        <strain evidence="2 4">MAKP1</strain>
    </source>
</reference>
<proteinExistence type="predicted"/>
<evidence type="ECO:0000313" key="2">
    <source>
        <dbReference type="EMBL" id="MBK1606894.1"/>
    </source>
</evidence>
<dbReference type="EMBL" id="JAEFBZ010000001">
    <property type="protein sequence ID" value="MBK1606894.1"/>
    <property type="molecule type" value="Genomic_DNA"/>
</dbReference>
<dbReference type="EMBL" id="LOMT01000161">
    <property type="protein sequence ID" value="KXX85051.1"/>
    <property type="molecule type" value="Genomic_DNA"/>
</dbReference>
<dbReference type="Proteomes" id="UP000075591">
    <property type="component" value="Unassembled WGS sequence"/>
</dbReference>
<dbReference type="PATRIC" id="fig|1396.432.peg.68"/>
<comment type="caution">
    <text evidence="1">The sequence shown here is derived from an EMBL/GenBank/DDBJ whole genome shotgun (WGS) entry which is preliminary data.</text>
</comment>
<name>A0A150AU98_BACCE</name>
<gene>
    <name evidence="1" type="ORF">AT274_06580</name>
    <name evidence="2" type="ORF">JCR31_03130</name>
</gene>
<reference evidence="1 3" key="1">
    <citation type="submission" date="2015-12" db="EMBL/GenBank/DDBJ databases">
        <title>Bacillus cereus Group isolate.</title>
        <authorList>
            <person name="Kovac J."/>
        </authorList>
    </citation>
    <scope>NUCLEOTIDE SEQUENCE [LARGE SCALE GENOMIC DNA]</scope>
    <source>
        <strain evidence="1 3">FSL W8-0275</strain>
    </source>
</reference>
<dbReference type="Proteomes" id="UP000613452">
    <property type="component" value="Unassembled WGS sequence"/>
</dbReference>
<evidence type="ECO:0000313" key="1">
    <source>
        <dbReference type="EMBL" id="KXX85051.1"/>
    </source>
</evidence>
<dbReference type="RefSeq" id="WP_001177512.1">
    <property type="nucleotide sequence ID" value="NZ_AP022857.1"/>
</dbReference>
<sequence>MQLTDDQYLKREFFCPHCKDVAEQSWFTIKRELIEDPRVYPIFQENSSWDQIADIIADRDDASKFINWSFDISTCGLCTDYVIWVDKTPLRRNSSIIPLPHESMPDHIQQIYNEAENVFFTSHKAANMLLRIALKELLQYIEENGLTNCNSDKQSMKLDASISHVLKYLKIFGDESHLSSCLNDGEVVRTEEVTLIMFDLVNLIVGDKLHTGKKAKEIKQKLTLLRRN</sequence>
<evidence type="ECO:0008006" key="5">
    <source>
        <dbReference type="Google" id="ProtNLM"/>
    </source>
</evidence>
<organism evidence="1 3">
    <name type="scientific">Bacillus cereus</name>
    <dbReference type="NCBI Taxonomy" id="1396"/>
    <lineage>
        <taxon>Bacteria</taxon>
        <taxon>Bacillati</taxon>
        <taxon>Bacillota</taxon>
        <taxon>Bacilli</taxon>
        <taxon>Bacillales</taxon>
        <taxon>Bacillaceae</taxon>
        <taxon>Bacillus</taxon>
        <taxon>Bacillus cereus group</taxon>
    </lineage>
</organism>
<evidence type="ECO:0000313" key="4">
    <source>
        <dbReference type="Proteomes" id="UP000613452"/>
    </source>
</evidence>
<accession>A0A150AU98</accession>
<dbReference type="AlphaFoldDB" id="A0A150AU98"/>
<protein>
    <recommendedName>
        <fullName evidence="5">DUF4145 domain-containing protein</fullName>
    </recommendedName>
</protein>